<dbReference type="EMBL" id="JAGIOO010000001">
    <property type="protein sequence ID" value="MBP2471922.1"/>
    <property type="molecule type" value="Genomic_DNA"/>
</dbReference>
<dbReference type="Gene3D" id="3.75.10.10">
    <property type="entry name" value="L-arginine/glycine Amidinotransferase, Chain A"/>
    <property type="match status" value="1"/>
</dbReference>
<protein>
    <submittedName>
        <fullName evidence="4">Glycine amidinotransferase</fullName>
        <ecNumber evidence="4">2.1.4.1</ecNumber>
    </submittedName>
</protein>
<dbReference type="PANTHER" id="PTHR10488">
    <property type="entry name" value="GLYCINE AMIDINOTRANSFERASE, MITOCHONDRIAL"/>
    <property type="match status" value="1"/>
</dbReference>
<dbReference type="Proteomes" id="UP001519363">
    <property type="component" value="Unassembled WGS sequence"/>
</dbReference>
<evidence type="ECO:0000313" key="4">
    <source>
        <dbReference type="EMBL" id="MBP2471922.1"/>
    </source>
</evidence>
<evidence type="ECO:0000256" key="3">
    <source>
        <dbReference type="SAM" id="MobiDB-lite"/>
    </source>
</evidence>
<proteinExistence type="inferred from homology"/>
<dbReference type="EC" id="2.1.4.1" evidence="4"/>
<sequence>MDTTMSDTLLPKEDTASPVSTHNEWDPLEEVIVGTPYHLDYHNDRSFRIFFHTNRATIQTSGDMKKVKPSNQMKEECLEDIEELTGILHDFDVVVRRPELSEQVPVIQSPYWRAPMGHALMSRDIFLVIGDEIIETSPMMRARYFESELYKELFTEYFNQGARWTVAPRSRLLDHNFDTEFLSRRGFGEASTEEPFHEMMFDGAQVMRVGRDLVFNVSSVNHRMGARWLRQHLDDRYRVHLAEITDTHIDGEVLPLRPGLLLAKDTVDLDQLPKPMRSWDVIRYENLDKPLEIVQDGIPLLASQTIGMNVLSLDPDHVIVQDIQGPLMRDLDKHGITPIPCRWRHGRSLGGGFHCVTLDIRRRGELEDYFQ</sequence>
<accession>A0ABS5A5P4</accession>
<name>A0ABS5A5P4_9PSEU</name>
<reference evidence="4 5" key="1">
    <citation type="submission" date="2021-03" db="EMBL/GenBank/DDBJ databases">
        <title>Sequencing the genomes of 1000 actinobacteria strains.</title>
        <authorList>
            <person name="Klenk H.-P."/>
        </authorList>
    </citation>
    <scope>NUCLEOTIDE SEQUENCE [LARGE SCALE GENOMIC DNA]</scope>
    <source>
        <strain evidence="4 5">DSM 44580</strain>
    </source>
</reference>
<comment type="similarity">
    <text evidence="1">Belongs to the amidinotransferase family.</text>
</comment>
<evidence type="ECO:0000313" key="5">
    <source>
        <dbReference type="Proteomes" id="UP001519363"/>
    </source>
</evidence>
<feature type="region of interest" description="Disordered" evidence="3">
    <location>
        <begin position="1"/>
        <end position="23"/>
    </location>
</feature>
<dbReference type="RefSeq" id="WP_086781667.1">
    <property type="nucleotide sequence ID" value="NZ_JAGIOO010000001.1"/>
</dbReference>
<dbReference type="SUPFAM" id="SSF55909">
    <property type="entry name" value="Pentein"/>
    <property type="match status" value="1"/>
</dbReference>
<keyword evidence="5" id="KW-1185">Reference proteome</keyword>
<dbReference type="GO" id="GO:0015068">
    <property type="term" value="F:glycine amidinotransferase activity"/>
    <property type="evidence" value="ECO:0007669"/>
    <property type="project" value="UniProtKB-EC"/>
</dbReference>
<dbReference type="InterPro" id="IPR033195">
    <property type="entry name" value="AmidinoTrfase"/>
</dbReference>
<comment type="caution">
    <text evidence="4">The sequence shown here is derived from an EMBL/GenBank/DDBJ whole genome shotgun (WGS) entry which is preliminary data.</text>
</comment>
<dbReference type="PANTHER" id="PTHR10488:SF1">
    <property type="entry name" value="GLYCINE AMIDINOTRANSFERASE, MITOCHONDRIAL"/>
    <property type="match status" value="1"/>
</dbReference>
<evidence type="ECO:0000256" key="2">
    <source>
        <dbReference type="ARBA" id="ARBA00022679"/>
    </source>
</evidence>
<keyword evidence="2 4" id="KW-0808">Transferase</keyword>
<evidence type="ECO:0000256" key="1">
    <source>
        <dbReference type="ARBA" id="ARBA00006943"/>
    </source>
</evidence>
<organism evidence="4 5">
    <name type="scientific">Crossiella equi</name>
    <dbReference type="NCBI Taxonomy" id="130796"/>
    <lineage>
        <taxon>Bacteria</taxon>
        <taxon>Bacillati</taxon>
        <taxon>Actinomycetota</taxon>
        <taxon>Actinomycetes</taxon>
        <taxon>Pseudonocardiales</taxon>
        <taxon>Pseudonocardiaceae</taxon>
        <taxon>Crossiella</taxon>
    </lineage>
</organism>
<gene>
    <name evidence="4" type="ORF">JOF53_000794</name>
</gene>